<comment type="caution">
    <text evidence="1">The sequence shown here is derived from an EMBL/GenBank/DDBJ whole genome shotgun (WGS) entry which is preliminary data.</text>
</comment>
<dbReference type="AlphaFoldDB" id="A0A1V2EXY2"/>
<dbReference type="Proteomes" id="UP000188729">
    <property type="component" value="Unassembled WGS sequence"/>
</dbReference>
<protein>
    <submittedName>
        <fullName evidence="1">Uncharacterized protein</fullName>
    </submittedName>
</protein>
<reference evidence="1 2" key="1">
    <citation type="submission" date="2016-11" db="EMBL/GenBank/DDBJ databases">
        <title>Genome sequence of Sphingomonas jeddahensis G39.</title>
        <authorList>
            <person name="Poehlein A."/>
            <person name="Wuebbeler J.H."/>
            <person name="Steinbuechel A."/>
            <person name="Daniel R."/>
        </authorList>
    </citation>
    <scope>NUCLEOTIDE SEQUENCE [LARGE SCALE GENOMIC DNA]</scope>
    <source>
        <strain evidence="1 2">G39</strain>
    </source>
</reference>
<gene>
    <name evidence="1" type="ORF">SPHI_00010</name>
</gene>
<evidence type="ECO:0000313" key="1">
    <source>
        <dbReference type="EMBL" id="ONF97373.1"/>
    </source>
</evidence>
<organism evidence="1 2">
    <name type="scientific">Sphingomonas jeddahensis</name>
    <dbReference type="NCBI Taxonomy" id="1915074"/>
    <lineage>
        <taxon>Bacteria</taxon>
        <taxon>Pseudomonadati</taxon>
        <taxon>Pseudomonadota</taxon>
        <taxon>Alphaproteobacteria</taxon>
        <taxon>Sphingomonadales</taxon>
        <taxon>Sphingomonadaceae</taxon>
        <taxon>Sphingomonas</taxon>
    </lineage>
</organism>
<dbReference type="RefSeq" id="WP_144036129.1">
    <property type="nucleotide sequence ID" value="NZ_MPSB01000001.1"/>
</dbReference>
<keyword evidence="2" id="KW-1185">Reference proteome</keyword>
<proteinExistence type="predicted"/>
<dbReference type="STRING" id="1915074.SPHI_00010"/>
<dbReference type="OrthoDB" id="7567249at2"/>
<dbReference type="EMBL" id="MPSB01000001">
    <property type="protein sequence ID" value="ONF97373.1"/>
    <property type="molecule type" value="Genomic_DNA"/>
</dbReference>
<evidence type="ECO:0000313" key="2">
    <source>
        <dbReference type="Proteomes" id="UP000188729"/>
    </source>
</evidence>
<name>A0A1V2EXY2_9SPHN</name>
<sequence>MDENSNFVMTGDHRDIPLGLGMLVIVWNACELSLRESLSWLGAKGSPEHLRVAEPLISELGSVGITQALSCYANELPEEEESLTSAILHAVKVVEICRTYRNYYVHGISGVTKYGIDFSPEAIAADIPVHEAMTMGPFGNVYLKSAKGKRKFLLDFVSADDLISFNNYLADFHVYLNGLQTAIIQYFRKPKEQRQPIPDPLCMLKPHQKPSFDHMKIGRKALAPWPLGWSDDDLLPGNHAIGKLAGQMETSDAARPFYRGSDHRRAA</sequence>
<accession>A0A1V2EXY2</accession>